<dbReference type="EMBL" id="FQUV01000001">
    <property type="protein sequence ID" value="SHE39061.1"/>
    <property type="molecule type" value="Genomic_DNA"/>
</dbReference>
<dbReference type="STRING" id="1486859.SAMN05444273_101292"/>
<dbReference type="AlphaFoldDB" id="A0A1M4T3P3"/>
<evidence type="ECO:0000256" key="3">
    <source>
        <dbReference type="ARBA" id="ARBA00022475"/>
    </source>
</evidence>
<reference evidence="9" key="1">
    <citation type="submission" date="2016-11" db="EMBL/GenBank/DDBJ databases">
        <authorList>
            <person name="Varghese N."/>
            <person name="Submissions S."/>
        </authorList>
    </citation>
    <scope>NUCLEOTIDE SEQUENCE [LARGE SCALE GENOMIC DNA]</scope>
    <source>
        <strain evidence="9">DSM 100566</strain>
    </source>
</reference>
<evidence type="ECO:0000256" key="4">
    <source>
        <dbReference type="ARBA" id="ARBA00022692"/>
    </source>
</evidence>
<feature type="transmembrane region" description="Helical" evidence="7">
    <location>
        <begin position="127"/>
        <end position="149"/>
    </location>
</feature>
<feature type="transmembrane region" description="Helical" evidence="7">
    <location>
        <begin position="170"/>
        <end position="193"/>
    </location>
</feature>
<accession>A0A1M4T3P3</accession>
<protein>
    <recommendedName>
        <fullName evidence="10">Malonate transporter</fullName>
    </recommendedName>
</protein>
<feature type="transmembrane region" description="Helical" evidence="7">
    <location>
        <begin position="95"/>
        <end position="115"/>
    </location>
</feature>
<feature type="transmembrane region" description="Helical" evidence="7">
    <location>
        <begin position="256"/>
        <end position="276"/>
    </location>
</feature>
<dbReference type="PANTHER" id="PTHR36838">
    <property type="entry name" value="AUXIN EFFLUX CARRIER FAMILY PROTEIN"/>
    <property type="match status" value="1"/>
</dbReference>
<evidence type="ECO:0000256" key="7">
    <source>
        <dbReference type="SAM" id="Phobius"/>
    </source>
</evidence>
<evidence type="ECO:0008006" key="10">
    <source>
        <dbReference type="Google" id="ProtNLM"/>
    </source>
</evidence>
<dbReference type="GO" id="GO:0016020">
    <property type="term" value="C:membrane"/>
    <property type="evidence" value="ECO:0007669"/>
    <property type="project" value="UniProtKB-SubCell"/>
</dbReference>
<feature type="transmembrane region" description="Helical" evidence="7">
    <location>
        <begin position="199"/>
        <end position="216"/>
    </location>
</feature>
<feature type="transmembrane region" description="Helical" evidence="7">
    <location>
        <begin position="228"/>
        <end position="250"/>
    </location>
</feature>
<keyword evidence="3" id="KW-1003">Cell membrane</keyword>
<keyword evidence="9" id="KW-1185">Reference proteome</keyword>
<dbReference type="Pfam" id="PF03547">
    <property type="entry name" value="Mem_trans"/>
    <property type="match status" value="1"/>
</dbReference>
<keyword evidence="4 7" id="KW-0812">Transmembrane</keyword>
<dbReference type="InterPro" id="IPR004776">
    <property type="entry name" value="Mem_transp_PIN-like"/>
</dbReference>
<dbReference type="OrthoDB" id="9810457at2"/>
<sequence>MGALLEVILPVFLVIGAGYIAVKRDLFSNEGADALMKFTQSFAIPCLLFRGIAELELGAYFEPRLLASYYLPAIAGFTLGTLGARLIFGRPWEDSIAIGFCCLFSNAVLLGLPITERAYGEGALSPNYAIIAVNAPICYGIGITAMEVVRNKGGGLWHTAKAVWRAITHNALIIGIALGFVVNITSLPLPGVLTDAIDLMIRAALPAAIFGLGGVLARYKLEGDTGPVIMVCALMLVVQPSLTWLVAGATGVGTSAFRSVVLTSAMAPGVNAYVFANMYGVGKRVAASAVLISTALSVLTLWVWLALLP</sequence>
<dbReference type="GO" id="GO:0055085">
    <property type="term" value="P:transmembrane transport"/>
    <property type="evidence" value="ECO:0007669"/>
    <property type="project" value="InterPro"/>
</dbReference>
<dbReference type="RefSeq" id="WP_073139389.1">
    <property type="nucleotide sequence ID" value="NZ_FQUV01000001.1"/>
</dbReference>
<evidence type="ECO:0000256" key="6">
    <source>
        <dbReference type="ARBA" id="ARBA00023136"/>
    </source>
</evidence>
<evidence type="ECO:0000313" key="9">
    <source>
        <dbReference type="Proteomes" id="UP000184144"/>
    </source>
</evidence>
<name>A0A1M4T3P3_9RHOB</name>
<evidence type="ECO:0000256" key="1">
    <source>
        <dbReference type="ARBA" id="ARBA00004141"/>
    </source>
</evidence>
<gene>
    <name evidence="8" type="ORF">SAMN05444273_101292</name>
</gene>
<feature type="transmembrane region" description="Helical" evidence="7">
    <location>
        <begin position="6"/>
        <end position="22"/>
    </location>
</feature>
<organism evidence="8 9">
    <name type="scientific">Litoreibacter ascidiaceicola</name>
    <dbReference type="NCBI Taxonomy" id="1486859"/>
    <lineage>
        <taxon>Bacteria</taxon>
        <taxon>Pseudomonadati</taxon>
        <taxon>Pseudomonadota</taxon>
        <taxon>Alphaproteobacteria</taxon>
        <taxon>Rhodobacterales</taxon>
        <taxon>Roseobacteraceae</taxon>
        <taxon>Litoreibacter</taxon>
    </lineage>
</organism>
<evidence type="ECO:0000256" key="5">
    <source>
        <dbReference type="ARBA" id="ARBA00022989"/>
    </source>
</evidence>
<comment type="subcellular location">
    <subcellularLocation>
        <location evidence="1">Membrane</location>
        <topology evidence="1">Multi-pass membrane protein</topology>
    </subcellularLocation>
</comment>
<proteinExistence type="predicted"/>
<evidence type="ECO:0000313" key="8">
    <source>
        <dbReference type="EMBL" id="SHE39061.1"/>
    </source>
</evidence>
<evidence type="ECO:0000256" key="2">
    <source>
        <dbReference type="ARBA" id="ARBA00022448"/>
    </source>
</evidence>
<feature type="transmembrane region" description="Helical" evidence="7">
    <location>
        <begin position="65"/>
        <end position="88"/>
    </location>
</feature>
<keyword evidence="5 7" id="KW-1133">Transmembrane helix</keyword>
<keyword evidence="2" id="KW-0813">Transport</keyword>
<feature type="transmembrane region" description="Helical" evidence="7">
    <location>
        <begin position="285"/>
        <end position="307"/>
    </location>
</feature>
<dbReference type="PANTHER" id="PTHR36838:SF3">
    <property type="entry name" value="TRANSPORTER AUXIN EFFLUX CARRIER EC FAMILY"/>
    <property type="match status" value="1"/>
</dbReference>
<dbReference type="Proteomes" id="UP000184144">
    <property type="component" value="Unassembled WGS sequence"/>
</dbReference>
<keyword evidence="6 7" id="KW-0472">Membrane</keyword>